<gene>
    <name evidence="3" type="ORF">A3SI_17704</name>
</gene>
<name>I5BVM2_9BACT</name>
<sequence length="125" mass="14034">MNSDFSIEHTQEEERKRAVWWTVGINVALLLLLYFVVVWRSPDPPLSRYGMELQLGFSDVGSGNQPSPSPSRQQTTTPEAAAPGEVAPQVVEAPQPWQVLSLKKLELILRRYSRAYRPCSPSLAL</sequence>
<dbReference type="RefSeq" id="WP_009057045.1">
    <property type="nucleotide sequence ID" value="NZ_AJYA01000059.1"/>
</dbReference>
<dbReference type="AlphaFoldDB" id="I5BVM2"/>
<keyword evidence="2" id="KW-0812">Transmembrane</keyword>
<feature type="region of interest" description="Disordered" evidence="1">
    <location>
        <begin position="59"/>
        <end position="85"/>
    </location>
</feature>
<feature type="transmembrane region" description="Helical" evidence="2">
    <location>
        <begin position="20"/>
        <end position="39"/>
    </location>
</feature>
<protein>
    <submittedName>
        <fullName evidence="3">Uncharacterized protein</fullName>
    </submittedName>
</protein>
<organism evidence="3 4">
    <name type="scientific">Nitritalea halalkaliphila LW7</name>
    <dbReference type="NCBI Taxonomy" id="1189621"/>
    <lineage>
        <taxon>Bacteria</taxon>
        <taxon>Pseudomonadati</taxon>
        <taxon>Bacteroidota</taxon>
        <taxon>Cytophagia</taxon>
        <taxon>Cytophagales</taxon>
        <taxon>Cyclobacteriaceae</taxon>
        <taxon>Nitritalea</taxon>
    </lineage>
</organism>
<comment type="caution">
    <text evidence="3">The sequence shown here is derived from an EMBL/GenBank/DDBJ whole genome shotgun (WGS) entry which is preliminary data.</text>
</comment>
<keyword evidence="2" id="KW-0472">Membrane</keyword>
<feature type="compositionally biased region" description="Polar residues" evidence="1">
    <location>
        <begin position="61"/>
        <end position="78"/>
    </location>
</feature>
<keyword evidence="2" id="KW-1133">Transmembrane helix</keyword>
<dbReference type="Proteomes" id="UP000005551">
    <property type="component" value="Unassembled WGS sequence"/>
</dbReference>
<dbReference type="STRING" id="1189621.A3SI_17704"/>
<keyword evidence="4" id="KW-1185">Reference proteome</keyword>
<evidence type="ECO:0000313" key="4">
    <source>
        <dbReference type="Proteomes" id="UP000005551"/>
    </source>
</evidence>
<evidence type="ECO:0000256" key="1">
    <source>
        <dbReference type="SAM" id="MobiDB-lite"/>
    </source>
</evidence>
<reference evidence="3 4" key="1">
    <citation type="submission" date="2012-05" db="EMBL/GenBank/DDBJ databases">
        <title>Genome sequence of Nitritalea halalkaliphila LW7.</title>
        <authorList>
            <person name="Jangir P.K."/>
            <person name="Singh A."/>
            <person name="Shivaji S."/>
            <person name="Sharma R."/>
        </authorList>
    </citation>
    <scope>NUCLEOTIDE SEQUENCE [LARGE SCALE GENOMIC DNA]</scope>
    <source>
        <strain evidence="3 4">LW7</strain>
    </source>
</reference>
<proteinExistence type="predicted"/>
<dbReference type="EMBL" id="AJYA01000059">
    <property type="protein sequence ID" value="EIM73624.1"/>
    <property type="molecule type" value="Genomic_DNA"/>
</dbReference>
<evidence type="ECO:0000313" key="3">
    <source>
        <dbReference type="EMBL" id="EIM73624.1"/>
    </source>
</evidence>
<accession>I5BVM2</accession>
<evidence type="ECO:0000256" key="2">
    <source>
        <dbReference type="SAM" id="Phobius"/>
    </source>
</evidence>